<organism evidence="1 2">
    <name type="scientific">Trichoderma harzianum CBS 226.95</name>
    <dbReference type="NCBI Taxonomy" id="983964"/>
    <lineage>
        <taxon>Eukaryota</taxon>
        <taxon>Fungi</taxon>
        <taxon>Dikarya</taxon>
        <taxon>Ascomycota</taxon>
        <taxon>Pezizomycotina</taxon>
        <taxon>Sordariomycetes</taxon>
        <taxon>Hypocreomycetidae</taxon>
        <taxon>Hypocreales</taxon>
        <taxon>Hypocreaceae</taxon>
        <taxon>Trichoderma</taxon>
    </lineage>
</organism>
<name>A0A2T4ADF5_TRIHA</name>
<protein>
    <submittedName>
        <fullName evidence="1">Uncharacterized protein</fullName>
    </submittedName>
</protein>
<proteinExistence type="predicted"/>
<dbReference type="Proteomes" id="UP000241690">
    <property type="component" value="Unassembled WGS sequence"/>
</dbReference>
<accession>A0A2T4ADF5</accession>
<reference evidence="1 2" key="1">
    <citation type="submission" date="2016-07" db="EMBL/GenBank/DDBJ databases">
        <title>Multiple horizontal gene transfer events from other fungi enriched the ability of initially mycotrophic Trichoderma (Ascomycota) to feed on dead plant biomass.</title>
        <authorList>
            <consortium name="DOE Joint Genome Institute"/>
            <person name="Aerts A."/>
            <person name="Atanasova L."/>
            <person name="Chenthamara K."/>
            <person name="Zhang J."/>
            <person name="Grujic M."/>
            <person name="Henrissat B."/>
            <person name="Kuo A."/>
            <person name="Salamov A."/>
            <person name="Lipzen A."/>
            <person name="Labutti K."/>
            <person name="Barry K."/>
            <person name="Miao Y."/>
            <person name="Rahimi M.J."/>
            <person name="Shen Q."/>
            <person name="Grigoriev I.V."/>
            <person name="Kubicek C.P."/>
            <person name="Druzhinina I.S."/>
        </authorList>
    </citation>
    <scope>NUCLEOTIDE SEQUENCE [LARGE SCALE GENOMIC DNA]</scope>
    <source>
        <strain evidence="1 2">CBS 226.95</strain>
    </source>
</reference>
<dbReference type="EMBL" id="KZ679680">
    <property type="protein sequence ID" value="PTB55109.1"/>
    <property type="molecule type" value="Genomic_DNA"/>
</dbReference>
<gene>
    <name evidence="1" type="ORF">M431DRAFT_5697</name>
</gene>
<dbReference type="AlphaFoldDB" id="A0A2T4ADF5"/>
<evidence type="ECO:0000313" key="2">
    <source>
        <dbReference type="Proteomes" id="UP000241690"/>
    </source>
</evidence>
<keyword evidence="2" id="KW-1185">Reference proteome</keyword>
<dbReference type="GeneID" id="36630079"/>
<evidence type="ECO:0000313" key="1">
    <source>
        <dbReference type="EMBL" id="PTB55109.1"/>
    </source>
</evidence>
<dbReference type="RefSeq" id="XP_024774786.1">
    <property type="nucleotide sequence ID" value="XM_024921496.1"/>
</dbReference>
<sequence length="121" mass="14520">MPKPLYECASPHLPPIRIDLSDIPIDYTDEQYLHARSAVEAYWKQAYNMTKVEQMEYQQLIKEELYKKEGKLVTRPSDHNVYRACRKKPNWARFIFIHAIYDALELLDRHLLEEHHYTSVD</sequence>